<dbReference type="SUPFAM" id="SSF48452">
    <property type="entry name" value="TPR-like"/>
    <property type="match status" value="1"/>
</dbReference>
<dbReference type="SUPFAM" id="SSF81901">
    <property type="entry name" value="HCP-like"/>
    <property type="match status" value="1"/>
</dbReference>
<dbReference type="Proteomes" id="UP000288024">
    <property type="component" value="Unassembled WGS sequence"/>
</dbReference>
<keyword evidence="2" id="KW-0808">Transferase</keyword>
<dbReference type="GO" id="GO:0016740">
    <property type="term" value="F:transferase activity"/>
    <property type="evidence" value="ECO:0007669"/>
    <property type="project" value="UniProtKB-KW"/>
</dbReference>
<comment type="caution">
    <text evidence="2">The sequence shown here is derived from an EMBL/GenBank/DDBJ whole genome shotgun (WGS) entry which is preliminary data.</text>
</comment>
<dbReference type="PANTHER" id="PTHR43630">
    <property type="entry name" value="POLY-BETA-1,6-N-ACETYL-D-GLUCOSAMINE SYNTHASE"/>
    <property type="match status" value="1"/>
</dbReference>
<evidence type="ECO:0000259" key="1">
    <source>
        <dbReference type="Pfam" id="PF00535"/>
    </source>
</evidence>
<dbReference type="AlphaFoldDB" id="A0A3S3SHK4"/>
<dbReference type="InterPro" id="IPR029044">
    <property type="entry name" value="Nucleotide-diphossugar_trans"/>
</dbReference>
<gene>
    <name evidence="2" type="ORF">EM808_22475</name>
</gene>
<dbReference type="InterPro" id="IPR011990">
    <property type="entry name" value="TPR-like_helical_dom_sf"/>
</dbReference>
<accession>A0A3S3SHK4</accession>
<dbReference type="Gene3D" id="1.25.40.10">
    <property type="entry name" value="Tetratricopeptide repeat domain"/>
    <property type="match status" value="1"/>
</dbReference>
<evidence type="ECO:0000313" key="3">
    <source>
        <dbReference type="Proteomes" id="UP000288024"/>
    </source>
</evidence>
<sequence length="374" mass="44079">MIVKNESRIIERCLQSAAPIIDSLSICDTGSTDDTVQIIENWASVNGKNCTVHHTPFQNFGYNRTLSVKLAQQTYPDCDYILLLDADMILQVEEGFTKKELSADQYLLMQMNNALKYWNTRLISARRQWESVGVTHEYWEMRRDATNIIEIGKLTSLYILDKEDGGSKQDKFERDKRLLEAAINNNENDKHLKRRYIFYLAQTYYDLQEWDNAIAAYQKRIKEGGWEEEIYYSMLKIGLAYEQLSMYFPAGEKADRFIALALLHLQRAWEFRPSRAEPIYHLARIHRENKNYRIAYLYAAEGKTISFPVNDLLFVDFPVHDYLFDYEIAISAYYIEEKREIGLKAINSLKEKQDKLPAYLQLWLNETNKFYQSY</sequence>
<evidence type="ECO:0000313" key="2">
    <source>
        <dbReference type="EMBL" id="RVT58364.1"/>
    </source>
</evidence>
<proteinExistence type="predicted"/>
<dbReference type="Pfam" id="PF00535">
    <property type="entry name" value="Glycos_transf_2"/>
    <property type="match status" value="1"/>
</dbReference>
<reference evidence="2 3" key="1">
    <citation type="submission" date="2019-01" db="EMBL/GenBank/DDBJ databases">
        <title>Bacillus sp. M5HDSG1-1, whole genome shotgun sequence.</title>
        <authorList>
            <person name="Tuo L."/>
        </authorList>
    </citation>
    <scope>NUCLEOTIDE SEQUENCE [LARGE SCALE GENOMIC DNA]</scope>
    <source>
        <strain evidence="2 3">M5HDSG1-1</strain>
    </source>
</reference>
<name>A0A3S3SHK4_9BACI</name>
<dbReference type="PANTHER" id="PTHR43630:SF2">
    <property type="entry name" value="GLYCOSYLTRANSFERASE"/>
    <property type="match status" value="1"/>
</dbReference>
<keyword evidence="3" id="KW-1185">Reference proteome</keyword>
<feature type="domain" description="Glycosyltransferase 2-like" evidence="1">
    <location>
        <begin position="1"/>
        <end position="90"/>
    </location>
</feature>
<dbReference type="SUPFAM" id="SSF53448">
    <property type="entry name" value="Nucleotide-diphospho-sugar transferases"/>
    <property type="match status" value="1"/>
</dbReference>
<protein>
    <submittedName>
        <fullName evidence="2">Glycosyltransferase</fullName>
    </submittedName>
</protein>
<dbReference type="EMBL" id="RZTZ01000013">
    <property type="protein sequence ID" value="RVT58364.1"/>
    <property type="molecule type" value="Genomic_DNA"/>
</dbReference>
<dbReference type="Gene3D" id="3.90.550.10">
    <property type="entry name" value="Spore Coat Polysaccharide Biosynthesis Protein SpsA, Chain A"/>
    <property type="match status" value="1"/>
</dbReference>
<dbReference type="InterPro" id="IPR001173">
    <property type="entry name" value="Glyco_trans_2-like"/>
</dbReference>
<organism evidence="2 3">
    <name type="scientific">Niallia taxi</name>
    <dbReference type="NCBI Taxonomy" id="2499688"/>
    <lineage>
        <taxon>Bacteria</taxon>
        <taxon>Bacillati</taxon>
        <taxon>Bacillota</taxon>
        <taxon>Bacilli</taxon>
        <taxon>Bacillales</taxon>
        <taxon>Bacillaceae</taxon>
        <taxon>Niallia</taxon>
    </lineage>
</organism>